<dbReference type="PRINTS" id="PR00153">
    <property type="entry name" value="CSAPPISMRASE"/>
</dbReference>
<evidence type="ECO:0000256" key="6">
    <source>
        <dbReference type="ARBA" id="ARBA00023235"/>
    </source>
</evidence>
<keyword evidence="5 7" id="KW-0697">Rotamase</keyword>
<dbReference type="Gene3D" id="2.40.100.10">
    <property type="entry name" value="Cyclophilin-like"/>
    <property type="match status" value="1"/>
</dbReference>
<dbReference type="InterPro" id="IPR002130">
    <property type="entry name" value="Cyclophilin-type_PPIase_dom"/>
</dbReference>
<dbReference type="Pfam" id="PF00160">
    <property type="entry name" value="Pro_isomerase"/>
    <property type="match status" value="1"/>
</dbReference>
<dbReference type="STRING" id="40754.THII_0381"/>
<comment type="subcellular location">
    <subcellularLocation>
        <location evidence="2">Cytoplasm</location>
    </subcellularLocation>
</comment>
<dbReference type="GO" id="GO:0005737">
    <property type="term" value="C:cytoplasm"/>
    <property type="evidence" value="ECO:0007669"/>
    <property type="project" value="UniProtKB-SubCell"/>
</dbReference>
<evidence type="ECO:0000256" key="1">
    <source>
        <dbReference type="ARBA" id="ARBA00002388"/>
    </source>
</evidence>
<dbReference type="InterPro" id="IPR029000">
    <property type="entry name" value="Cyclophilin-like_dom_sf"/>
</dbReference>
<name>A0A090AAW2_9GAMM</name>
<dbReference type="InterPro" id="IPR044665">
    <property type="entry name" value="E_coli_cyclophilin_A-like"/>
</dbReference>
<evidence type="ECO:0000313" key="10">
    <source>
        <dbReference type="Proteomes" id="UP000031623"/>
    </source>
</evidence>
<reference evidence="9 10" key="1">
    <citation type="journal article" date="2014" name="ISME J.">
        <title>Ecophysiology of Thioploca ingrica as revealed by the complete genome sequence supplemented with proteomic evidence.</title>
        <authorList>
            <person name="Kojima H."/>
            <person name="Ogura Y."/>
            <person name="Yamamoto N."/>
            <person name="Togashi T."/>
            <person name="Mori H."/>
            <person name="Watanabe T."/>
            <person name="Nemoto F."/>
            <person name="Kurokawa K."/>
            <person name="Hayashi T."/>
            <person name="Fukui M."/>
        </authorList>
    </citation>
    <scope>NUCLEOTIDE SEQUENCE [LARGE SCALE GENOMIC DNA]</scope>
</reference>
<dbReference type="PROSITE" id="PS00170">
    <property type="entry name" value="CSA_PPIASE_1"/>
    <property type="match status" value="1"/>
</dbReference>
<sequence>MKWLIGVLLYMLTTSTYSAEVKSPLVSMKTNFGTIIIELNQTKAPKTVANFLRYTREGFYDGTIFHRVIDDFMIQGGGFTQKYQQKETHEPINNEADNGLKNVRGTIAMARTNDPHSATAQFFINVKDNHFLDYTSSTPRGWGYTVFGKVIEGMEIVDKIKKVPTGSGGPFPTDVPQSPVIIEKLYVVDDSVTESTTPVNQPKKDSSK</sequence>
<dbReference type="AlphaFoldDB" id="A0A090AAW2"/>
<dbReference type="GO" id="GO:0003755">
    <property type="term" value="F:peptidyl-prolyl cis-trans isomerase activity"/>
    <property type="evidence" value="ECO:0007669"/>
    <property type="project" value="UniProtKB-UniRule"/>
</dbReference>
<dbReference type="EC" id="5.2.1.8" evidence="7"/>
<comment type="function">
    <text evidence="1 7">PPIases accelerate the folding of proteins. It catalyzes the cis-trans isomerization of proline imidic peptide bonds in oligopeptides.</text>
</comment>
<evidence type="ECO:0000256" key="2">
    <source>
        <dbReference type="ARBA" id="ARBA00004496"/>
    </source>
</evidence>
<evidence type="ECO:0000313" key="9">
    <source>
        <dbReference type="EMBL" id="BAP54678.1"/>
    </source>
</evidence>
<feature type="chain" id="PRO_5006513093" description="Peptidyl-prolyl cis-trans isomerase" evidence="7">
    <location>
        <begin position="20"/>
        <end position="208"/>
    </location>
</feature>
<comment type="similarity">
    <text evidence="3 7">Belongs to the cyclophilin-type PPIase family.</text>
</comment>
<proteinExistence type="inferred from homology"/>
<keyword evidence="7" id="KW-0732">Signal</keyword>
<dbReference type="CDD" id="cd01920">
    <property type="entry name" value="cyclophilin_EcCYP_like"/>
    <property type="match status" value="1"/>
</dbReference>
<keyword evidence="10" id="KW-1185">Reference proteome</keyword>
<feature type="signal peptide" evidence="7">
    <location>
        <begin position="1"/>
        <end position="19"/>
    </location>
</feature>
<dbReference type="PANTHER" id="PTHR43246">
    <property type="entry name" value="PEPTIDYL-PROLYL CIS-TRANS ISOMERASE CYP38, CHLOROPLASTIC"/>
    <property type="match status" value="1"/>
</dbReference>
<dbReference type="KEGG" id="tig:THII_0381"/>
<dbReference type="GO" id="GO:0006457">
    <property type="term" value="P:protein folding"/>
    <property type="evidence" value="ECO:0007669"/>
    <property type="project" value="InterPro"/>
</dbReference>
<feature type="domain" description="PPIase cyclophilin-type" evidence="8">
    <location>
        <begin position="22"/>
        <end position="187"/>
    </location>
</feature>
<protein>
    <recommendedName>
        <fullName evidence="7">Peptidyl-prolyl cis-trans isomerase</fullName>
        <shortName evidence="7">PPIase</shortName>
        <ecNumber evidence="7">5.2.1.8</ecNumber>
    </recommendedName>
</protein>
<keyword evidence="4" id="KW-0963">Cytoplasm</keyword>
<gene>
    <name evidence="9" type="ORF">THII_0381</name>
</gene>
<evidence type="ECO:0000256" key="3">
    <source>
        <dbReference type="ARBA" id="ARBA00007365"/>
    </source>
</evidence>
<dbReference type="InterPro" id="IPR020892">
    <property type="entry name" value="Cyclophilin-type_PPIase_CS"/>
</dbReference>
<comment type="catalytic activity">
    <reaction evidence="7">
        <text>[protein]-peptidylproline (omega=180) = [protein]-peptidylproline (omega=0)</text>
        <dbReference type="Rhea" id="RHEA:16237"/>
        <dbReference type="Rhea" id="RHEA-COMP:10747"/>
        <dbReference type="Rhea" id="RHEA-COMP:10748"/>
        <dbReference type="ChEBI" id="CHEBI:83833"/>
        <dbReference type="ChEBI" id="CHEBI:83834"/>
        <dbReference type="EC" id="5.2.1.8"/>
    </reaction>
</comment>
<dbReference type="PROSITE" id="PS50072">
    <property type="entry name" value="CSA_PPIASE_2"/>
    <property type="match status" value="1"/>
</dbReference>
<accession>A0A090AAW2</accession>
<dbReference type="HOGENOM" id="CLU_012062_16_9_6"/>
<dbReference type="SUPFAM" id="SSF50891">
    <property type="entry name" value="Cyclophilin-like"/>
    <property type="match status" value="1"/>
</dbReference>
<dbReference type="Proteomes" id="UP000031623">
    <property type="component" value="Chromosome"/>
</dbReference>
<evidence type="ECO:0000256" key="7">
    <source>
        <dbReference type="RuleBase" id="RU363019"/>
    </source>
</evidence>
<evidence type="ECO:0000256" key="5">
    <source>
        <dbReference type="ARBA" id="ARBA00023110"/>
    </source>
</evidence>
<dbReference type="FunFam" id="2.40.100.10:FF:000004">
    <property type="entry name" value="Peptidyl-prolyl cis-trans isomerase"/>
    <property type="match status" value="1"/>
</dbReference>
<evidence type="ECO:0000256" key="4">
    <source>
        <dbReference type="ARBA" id="ARBA00022490"/>
    </source>
</evidence>
<organism evidence="9 10">
    <name type="scientific">Thioploca ingrica</name>
    <dbReference type="NCBI Taxonomy" id="40754"/>
    <lineage>
        <taxon>Bacteria</taxon>
        <taxon>Pseudomonadati</taxon>
        <taxon>Pseudomonadota</taxon>
        <taxon>Gammaproteobacteria</taxon>
        <taxon>Thiotrichales</taxon>
        <taxon>Thiotrichaceae</taxon>
        <taxon>Thioploca</taxon>
    </lineage>
</organism>
<evidence type="ECO:0000259" key="8">
    <source>
        <dbReference type="PROSITE" id="PS50072"/>
    </source>
</evidence>
<dbReference type="EMBL" id="AP014633">
    <property type="protein sequence ID" value="BAP54678.1"/>
    <property type="molecule type" value="Genomic_DNA"/>
</dbReference>
<keyword evidence="6 7" id="KW-0413">Isomerase</keyword>